<comment type="caution">
    <text evidence="1">The sequence shown here is derived from an EMBL/GenBank/DDBJ whole genome shotgun (WGS) entry which is preliminary data.</text>
</comment>
<dbReference type="AlphaFoldDB" id="A0A2T4JNH1"/>
<dbReference type="Pfam" id="PF05141">
    <property type="entry name" value="DIT1_PvcA"/>
    <property type="match status" value="1"/>
</dbReference>
<dbReference type="Proteomes" id="UP000241010">
    <property type="component" value="Unassembled WGS sequence"/>
</dbReference>
<keyword evidence="2" id="KW-1185">Reference proteome</keyword>
<dbReference type="InterPro" id="IPR007817">
    <property type="entry name" value="Isocyanide_synthase_DIT1"/>
</dbReference>
<evidence type="ECO:0000313" key="1">
    <source>
        <dbReference type="EMBL" id="PTE19441.1"/>
    </source>
</evidence>
<name>A0A2T4JNH1_9RHOB</name>
<gene>
    <name evidence="1" type="ORF">C5F48_22910</name>
</gene>
<protein>
    <submittedName>
        <fullName evidence="1">Pyoverdine/dityrosine biosynthesis protein</fullName>
    </submittedName>
</protein>
<sequence length="373" mass="41506">MSEATSAYVFPFKPFAFLDVVEENSSFLPPRHITADKLQPALDILAPRLELPAGDDLAQRLLEFFADPAVCFGDPDWILQLGQRWKEQFNWFIARNEPILLSILGFPFKAPVPLKTNRKLADFGELVMLARLHRIGEAIARAYTPGAVTHVFAEGSFHEMNGMPRKDADAYFAGLDTMLIQFGYDAHVKLHDTSRIADEVPGFKKVWAEVEAEIAARRDAGDPATVDALTAAAPVTFHLNANPGVSDEDLRLAYLGRSEAAALRGELDARTKQGVVRYRAFLEARDRVSLLEIYAPRAIGLTVSPRPGRIGVRPLPAPADVLPYHGVPVWNPRTEVLEVVYLWDLKRSGLTLEPLLLDSDPERLPFLYEVTAE</sequence>
<evidence type="ECO:0000313" key="2">
    <source>
        <dbReference type="Proteomes" id="UP000241010"/>
    </source>
</evidence>
<dbReference type="RefSeq" id="WP_107666019.1">
    <property type="nucleotide sequence ID" value="NZ_PZKG01000262.1"/>
</dbReference>
<dbReference type="OrthoDB" id="7952121at2"/>
<accession>A0A2T4JNH1</accession>
<reference evidence="1 2" key="1">
    <citation type="submission" date="2018-03" db="EMBL/GenBank/DDBJ databases">
        <title>Cereibacter changlensis.</title>
        <authorList>
            <person name="Meyer T.E."/>
            <person name="Miller S."/>
            <person name="Lodha T."/>
            <person name="Gandham S."/>
            <person name="Chintalapati S."/>
            <person name="Chintalapati V.R."/>
        </authorList>
    </citation>
    <scope>NUCLEOTIDE SEQUENCE [LARGE SCALE GENOMIC DNA]</scope>
    <source>
        <strain evidence="1 2">JA139</strain>
    </source>
</reference>
<proteinExistence type="predicted"/>
<dbReference type="EMBL" id="PZKG01000262">
    <property type="protein sequence ID" value="PTE19441.1"/>
    <property type="molecule type" value="Genomic_DNA"/>
</dbReference>
<organism evidence="1 2">
    <name type="scientific">Cereibacter changlensis JA139</name>
    <dbReference type="NCBI Taxonomy" id="1188249"/>
    <lineage>
        <taxon>Bacteria</taxon>
        <taxon>Pseudomonadati</taxon>
        <taxon>Pseudomonadota</taxon>
        <taxon>Alphaproteobacteria</taxon>
        <taxon>Rhodobacterales</taxon>
        <taxon>Paracoccaceae</taxon>
        <taxon>Cereibacter</taxon>
    </lineage>
</organism>